<dbReference type="AlphaFoldDB" id="A0A5N4BZX3"/>
<dbReference type="Proteomes" id="UP000299084">
    <property type="component" value="Unassembled WGS sequence"/>
</dbReference>
<keyword evidence="3" id="KW-1185">Reference proteome</keyword>
<evidence type="ECO:0000313" key="2">
    <source>
        <dbReference type="EMBL" id="KAB1252127.1"/>
    </source>
</evidence>
<sequence length="153" mass="16355">MKHSLLTPSLLNGWTGYPLGAEAWSYLKGMGAGTARGRGVDRARLGISELGQQKARRAAMAWCRPEYRAEVGGQPEPTGWDVPCPLAGEGFLTGPQRRGSTQSHQGQSGVGGFGDNSQLSNYDSQGKIKWSSQDGKGLDSRARRGPLSVSHSR</sequence>
<reference evidence="2 3" key="1">
    <citation type="journal article" date="2019" name="Mol. Ecol. Resour.">
        <title>Improving Illumina assemblies with Hi-C and long reads: an example with the North African dromedary.</title>
        <authorList>
            <person name="Elbers J.P."/>
            <person name="Rogers M.F."/>
            <person name="Perelman P.L."/>
            <person name="Proskuryakova A.A."/>
            <person name="Serdyukova N.A."/>
            <person name="Johnson W.E."/>
            <person name="Horin P."/>
            <person name="Corander J."/>
            <person name="Murphy D."/>
            <person name="Burger P.A."/>
        </authorList>
    </citation>
    <scope>NUCLEOTIDE SEQUENCE [LARGE SCALE GENOMIC DNA]</scope>
    <source>
        <strain evidence="2">Drom800</strain>
        <tissue evidence="2">Blood</tissue>
    </source>
</reference>
<protein>
    <submittedName>
        <fullName evidence="2">Uncharacterized protein</fullName>
    </submittedName>
</protein>
<feature type="compositionally biased region" description="Polar residues" evidence="1">
    <location>
        <begin position="98"/>
        <end position="107"/>
    </location>
</feature>
<evidence type="ECO:0000313" key="3">
    <source>
        <dbReference type="Proteomes" id="UP000299084"/>
    </source>
</evidence>
<proteinExistence type="predicted"/>
<dbReference type="EMBL" id="JWIN03000051">
    <property type="protein sequence ID" value="KAB1252127.1"/>
    <property type="molecule type" value="Genomic_DNA"/>
</dbReference>
<feature type="region of interest" description="Disordered" evidence="1">
    <location>
        <begin position="70"/>
        <end position="153"/>
    </location>
</feature>
<feature type="compositionally biased region" description="Polar residues" evidence="1">
    <location>
        <begin position="115"/>
        <end position="134"/>
    </location>
</feature>
<name>A0A5N4BZX3_CAMDR</name>
<comment type="caution">
    <text evidence="2">The sequence shown here is derived from an EMBL/GenBank/DDBJ whole genome shotgun (WGS) entry which is preliminary data.</text>
</comment>
<gene>
    <name evidence="2" type="ORF">Cadr_000030078</name>
</gene>
<organism evidence="2 3">
    <name type="scientific">Camelus dromedarius</name>
    <name type="common">Dromedary</name>
    <name type="synonym">Arabian camel</name>
    <dbReference type="NCBI Taxonomy" id="9838"/>
    <lineage>
        <taxon>Eukaryota</taxon>
        <taxon>Metazoa</taxon>
        <taxon>Chordata</taxon>
        <taxon>Craniata</taxon>
        <taxon>Vertebrata</taxon>
        <taxon>Euteleostomi</taxon>
        <taxon>Mammalia</taxon>
        <taxon>Eutheria</taxon>
        <taxon>Laurasiatheria</taxon>
        <taxon>Artiodactyla</taxon>
        <taxon>Tylopoda</taxon>
        <taxon>Camelidae</taxon>
        <taxon>Camelus</taxon>
    </lineage>
</organism>
<accession>A0A5N4BZX3</accession>
<evidence type="ECO:0000256" key="1">
    <source>
        <dbReference type="SAM" id="MobiDB-lite"/>
    </source>
</evidence>